<reference evidence="2" key="1">
    <citation type="submission" date="2014-11" db="EMBL/GenBank/DDBJ databases">
        <authorList>
            <person name="Amaro Gonzalez C."/>
        </authorList>
    </citation>
    <scope>NUCLEOTIDE SEQUENCE</scope>
</reference>
<organism evidence="2">
    <name type="scientific">Anguilla anguilla</name>
    <name type="common">European freshwater eel</name>
    <name type="synonym">Muraena anguilla</name>
    <dbReference type="NCBI Taxonomy" id="7936"/>
    <lineage>
        <taxon>Eukaryota</taxon>
        <taxon>Metazoa</taxon>
        <taxon>Chordata</taxon>
        <taxon>Craniata</taxon>
        <taxon>Vertebrata</taxon>
        <taxon>Euteleostomi</taxon>
        <taxon>Actinopterygii</taxon>
        <taxon>Neopterygii</taxon>
        <taxon>Teleostei</taxon>
        <taxon>Anguilliformes</taxon>
        <taxon>Anguillidae</taxon>
        <taxon>Anguilla</taxon>
    </lineage>
</organism>
<evidence type="ECO:0000256" key="1">
    <source>
        <dbReference type="SAM" id="MobiDB-lite"/>
    </source>
</evidence>
<feature type="region of interest" description="Disordered" evidence="1">
    <location>
        <begin position="25"/>
        <end position="44"/>
    </location>
</feature>
<dbReference type="AlphaFoldDB" id="A0A0E9PLY3"/>
<sequence>MHTVHTYPHVMHMCTHTNTYTHANGHMGNQDSFPAAGSKDRLWL</sequence>
<proteinExistence type="predicted"/>
<accession>A0A0E9PLY3</accession>
<dbReference type="EMBL" id="GBXM01103300">
    <property type="protein sequence ID" value="JAH05277.1"/>
    <property type="molecule type" value="Transcribed_RNA"/>
</dbReference>
<protein>
    <submittedName>
        <fullName evidence="2">Uncharacterized protein</fullName>
    </submittedName>
</protein>
<evidence type="ECO:0000313" key="2">
    <source>
        <dbReference type="EMBL" id="JAH05277.1"/>
    </source>
</evidence>
<name>A0A0E9PLY3_ANGAN</name>
<reference evidence="2" key="2">
    <citation type="journal article" date="2015" name="Fish Shellfish Immunol.">
        <title>Early steps in the European eel (Anguilla anguilla)-Vibrio vulnificus interaction in the gills: Role of the RtxA13 toxin.</title>
        <authorList>
            <person name="Callol A."/>
            <person name="Pajuelo D."/>
            <person name="Ebbesson L."/>
            <person name="Teles M."/>
            <person name="MacKenzie S."/>
            <person name="Amaro C."/>
        </authorList>
    </citation>
    <scope>NUCLEOTIDE SEQUENCE</scope>
</reference>